<dbReference type="Gene3D" id="3.10.350.10">
    <property type="entry name" value="LysM domain"/>
    <property type="match status" value="1"/>
</dbReference>
<accession>A0A3T0D2H9</accession>
<feature type="domain" description="LysM" evidence="1">
    <location>
        <begin position="466"/>
        <end position="509"/>
    </location>
</feature>
<gene>
    <name evidence="2" type="ORF">ELD05_01575</name>
</gene>
<dbReference type="KEGG" id="ccha:ELD05_01575"/>
<name>A0A3T0D2H9_9FIRM</name>
<dbReference type="InterPro" id="IPR024300">
    <property type="entry name" value="SipL_SPOCS_dom"/>
</dbReference>
<dbReference type="AlphaFoldDB" id="A0A3T0D2H9"/>
<dbReference type="InterPro" id="IPR018392">
    <property type="entry name" value="LysM"/>
</dbReference>
<keyword evidence="3" id="KW-1185">Reference proteome</keyword>
<dbReference type="SMART" id="SM00257">
    <property type="entry name" value="LysM"/>
    <property type="match status" value="1"/>
</dbReference>
<proteinExistence type="predicted"/>
<evidence type="ECO:0000313" key="2">
    <source>
        <dbReference type="EMBL" id="AZT89471.1"/>
    </source>
</evidence>
<dbReference type="PANTHER" id="PTHR33734">
    <property type="entry name" value="LYSM DOMAIN-CONTAINING GPI-ANCHORED PROTEIN 2"/>
    <property type="match status" value="1"/>
</dbReference>
<dbReference type="SUPFAM" id="SSF54106">
    <property type="entry name" value="LysM domain"/>
    <property type="match status" value="1"/>
</dbReference>
<dbReference type="Proteomes" id="UP000282930">
    <property type="component" value="Chromosome"/>
</dbReference>
<reference evidence="2 3" key="1">
    <citation type="submission" date="2018-12" db="EMBL/GenBank/DDBJ databases">
        <title>Genome sequence from the cellulolytic species, Caldicellulosiruptor changbaiensis.</title>
        <authorList>
            <person name="Blumer-Schuette S.E."/>
            <person name="Mendoza C."/>
        </authorList>
    </citation>
    <scope>NUCLEOTIDE SEQUENCE [LARGE SCALE GENOMIC DNA]</scope>
    <source>
        <strain evidence="2 3">CBS-Z</strain>
    </source>
</reference>
<dbReference type="GO" id="GO:0008932">
    <property type="term" value="F:lytic endotransglycosylase activity"/>
    <property type="evidence" value="ECO:0007669"/>
    <property type="project" value="TreeGrafter"/>
</dbReference>
<organism evidence="2 3">
    <name type="scientific">Caldicellulosiruptor changbaiensis</name>
    <dbReference type="NCBI Taxonomy" id="1222016"/>
    <lineage>
        <taxon>Bacteria</taxon>
        <taxon>Bacillati</taxon>
        <taxon>Bacillota</taxon>
        <taxon>Bacillota incertae sedis</taxon>
        <taxon>Caldicellulosiruptorales</taxon>
        <taxon>Caldicellulosiruptoraceae</taxon>
        <taxon>Caldicellulosiruptor</taxon>
    </lineage>
</organism>
<dbReference type="EMBL" id="CP034791">
    <property type="protein sequence ID" value="AZT89471.1"/>
    <property type="molecule type" value="Genomic_DNA"/>
</dbReference>
<evidence type="ECO:0000313" key="3">
    <source>
        <dbReference type="Proteomes" id="UP000282930"/>
    </source>
</evidence>
<dbReference type="Pfam" id="PF12673">
    <property type="entry name" value="SipL"/>
    <property type="match status" value="3"/>
</dbReference>
<protein>
    <submittedName>
        <fullName evidence="2">DUF3794 domain-containing protein</fullName>
    </submittedName>
</protein>
<dbReference type="PROSITE" id="PS51782">
    <property type="entry name" value="LYSM"/>
    <property type="match status" value="1"/>
</dbReference>
<dbReference type="InterPro" id="IPR036779">
    <property type="entry name" value="LysM_dom_sf"/>
</dbReference>
<dbReference type="RefSeq" id="WP_127351094.1">
    <property type="nucleotide sequence ID" value="NZ_CP034791.1"/>
</dbReference>
<dbReference type="Pfam" id="PF01476">
    <property type="entry name" value="LysM"/>
    <property type="match status" value="1"/>
</dbReference>
<evidence type="ECO:0000259" key="1">
    <source>
        <dbReference type="PROSITE" id="PS51782"/>
    </source>
</evidence>
<sequence length="511" mass="58630">MDKRYEKIEYMNVYGSDSQKVIVEGEILLPEIKPDVLKVLQTDADVFITSVEVLNDRVVVQGEVDFRIIYLSNDPLKKISFVSSCAEFSKVFDMVGVRPGMAYEVKDDLIYSYCSALSPRKLSAKTIVEISLLVKSATSIEYLNHIEDESLRFLKERITISNPITFTEQITKKEILEIPQGKSSIREILRSFARLSDKNIKFDRKKLAIDLKIDIKTLYSPDIGQNPLEMVEHEMFAEHFVELSNIPDDLEPIVKFYIKSFKVSPKTDEVGELRRIEYDIVVEAEIAFNQLETIEPIVDVYSTMYELKESKKFLNIEQFVGKTRQVHTIKEVVALPSEPEQIFSLSGRVEIDMVKAEKGAAQVKGVLVVFLIYISKDEQDIIKSATTQIPFSIKIDLDGIEEQDKVYDDIDIENLSFSILSANEVETRAHLAVELWAKRSVNVEIISDVQMLEKIEKEDERLASIYIYTVQKGDTLWKIAKKYKTTVEKLMSFNQLEDAEIFPGQKLLIVR</sequence>
<dbReference type="PANTHER" id="PTHR33734:SF22">
    <property type="entry name" value="MEMBRANE-BOUND LYTIC MUREIN TRANSGLYCOSYLASE D"/>
    <property type="match status" value="1"/>
</dbReference>
<dbReference type="CDD" id="cd00118">
    <property type="entry name" value="LysM"/>
    <property type="match status" value="1"/>
</dbReference>